<comment type="similarity">
    <text evidence="1">Belongs to the class-I fumarase family.</text>
</comment>
<proteinExistence type="inferred from homology"/>
<dbReference type="PANTHER" id="PTHR30389">
    <property type="entry name" value="FUMARATE HYDRATASE-RELATED"/>
    <property type="match status" value="1"/>
</dbReference>
<keyword evidence="3" id="KW-0479">Metal-binding</keyword>
<dbReference type="GO" id="GO:0046872">
    <property type="term" value="F:metal ion binding"/>
    <property type="evidence" value="ECO:0007669"/>
    <property type="project" value="UniProtKB-KW"/>
</dbReference>
<evidence type="ECO:0000313" key="8">
    <source>
        <dbReference type="EMBL" id="CAJ54350.1"/>
    </source>
</evidence>
<dbReference type="STRING" id="363253.LI0294"/>
<accession>Q1MRM6</accession>
<feature type="domain" description="Fe-S hydro-lyase tartrate dehydratase alpha-type catalytic" evidence="7">
    <location>
        <begin position="11"/>
        <end position="279"/>
    </location>
</feature>
<dbReference type="GO" id="GO:0016829">
    <property type="term" value="F:lyase activity"/>
    <property type="evidence" value="ECO:0007669"/>
    <property type="project" value="UniProtKB-KW"/>
</dbReference>
<evidence type="ECO:0000256" key="2">
    <source>
        <dbReference type="ARBA" id="ARBA00022485"/>
    </source>
</evidence>
<dbReference type="eggNOG" id="COG1951">
    <property type="taxonomic scope" value="Bacteria"/>
</dbReference>
<evidence type="ECO:0000256" key="3">
    <source>
        <dbReference type="ARBA" id="ARBA00022723"/>
    </source>
</evidence>
<reference evidence="8 9" key="1">
    <citation type="submission" date="2005-11" db="EMBL/GenBank/DDBJ databases">
        <title>The complete genome sequence of Lawsonia intracellularis: the causative agent of proliferative enteropathy.</title>
        <authorList>
            <person name="Kaur K."/>
            <person name="Zhang Q."/>
            <person name="Beckler D."/>
            <person name="Munir S."/>
            <person name="Li L."/>
            <person name="Kinsley K."/>
            <person name="Herron L."/>
            <person name="Peterson A."/>
            <person name="May B."/>
            <person name="Singh S."/>
            <person name="Gebhart C."/>
            <person name="Kapur V."/>
        </authorList>
    </citation>
    <scope>NUCLEOTIDE SEQUENCE [LARGE SCALE GENOMIC DNA]</scope>
    <source>
        <strain evidence="8 9">PHE/MN1-00</strain>
    </source>
</reference>
<keyword evidence="4" id="KW-0408">Iron</keyword>
<dbReference type="GO" id="GO:0051539">
    <property type="term" value="F:4 iron, 4 sulfur cluster binding"/>
    <property type="evidence" value="ECO:0007669"/>
    <property type="project" value="UniProtKB-KW"/>
</dbReference>
<evidence type="ECO:0000256" key="5">
    <source>
        <dbReference type="ARBA" id="ARBA00023014"/>
    </source>
</evidence>
<keyword evidence="2" id="KW-0004">4Fe-4S</keyword>
<dbReference type="OrthoDB" id="9798978at2"/>
<dbReference type="HOGENOM" id="CLU_041245_0_0_7"/>
<organism evidence="8 9">
    <name type="scientific">Lawsonia intracellularis (strain PHE/MN1-00)</name>
    <dbReference type="NCBI Taxonomy" id="363253"/>
    <lineage>
        <taxon>Bacteria</taxon>
        <taxon>Pseudomonadati</taxon>
        <taxon>Thermodesulfobacteriota</taxon>
        <taxon>Desulfovibrionia</taxon>
        <taxon>Desulfovibrionales</taxon>
        <taxon>Desulfovibrionaceae</taxon>
        <taxon>Lawsonia</taxon>
    </lineage>
</organism>
<dbReference type="AlphaFoldDB" id="Q1MRM6"/>
<dbReference type="Pfam" id="PF05681">
    <property type="entry name" value="Fumerase"/>
    <property type="match status" value="1"/>
</dbReference>
<evidence type="ECO:0000256" key="6">
    <source>
        <dbReference type="ARBA" id="ARBA00023239"/>
    </source>
</evidence>
<sequence>MKEIHVSVIEDTVAQLAIDACCKLPHPVLTEFKNGIHNESSPLESCILQHLVNNAELAEREMMPLCQDTGLAVIFTEIGQDVVITGGDFEEAINKGVRKGYISGYLRKSVVADPLFERKNTGDNTPAIIHTRLVPGDTLMIRFGVKGAGAENKSKLKMLIPADGIDGVKRFVLETVMEGGASACPPLVVGIGIGGDLEIAAICAKKAALRDIDTHNKNPQYAALEDELLQEINKMGLGPLGFGGRMTACKVNIEFFATHIASLPVAVNLNCHSARHTEVWL</sequence>
<keyword evidence="9" id="KW-1185">Reference proteome</keyword>
<keyword evidence="5" id="KW-0411">Iron-sulfur</keyword>
<dbReference type="InterPro" id="IPR051208">
    <property type="entry name" value="Class-I_Fumarase/Tartrate_DH"/>
</dbReference>
<dbReference type="NCBIfam" id="NF004885">
    <property type="entry name" value="PRK06246.1"/>
    <property type="match status" value="1"/>
</dbReference>
<evidence type="ECO:0000256" key="1">
    <source>
        <dbReference type="ARBA" id="ARBA00008876"/>
    </source>
</evidence>
<keyword evidence="6" id="KW-0456">Lyase</keyword>
<dbReference type="KEGG" id="lip:LI0294"/>
<evidence type="ECO:0000259" key="7">
    <source>
        <dbReference type="Pfam" id="PF05681"/>
    </source>
</evidence>
<dbReference type="EMBL" id="AM180252">
    <property type="protein sequence ID" value="CAJ54350.1"/>
    <property type="molecule type" value="Genomic_DNA"/>
</dbReference>
<dbReference type="PANTHER" id="PTHR30389:SF17">
    <property type="entry name" value="L(+)-TARTRATE DEHYDRATASE SUBUNIT ALPHA-RELATED"/>
    <property type="match status" value="1"/>
</dbReference>
<evidence type="ECO:0000313" key="9">
    <source>
        <dbReference type="Proteomes" id="UP000002430"/>
    </source>
</evidence>
<dbReference type="Proteomes" id="UP000002430">
    <property type="component" value="Chromosome"/>
</dbReference>
<dbReference type="InterPro" id="IPR004646">
    <property type="entry name" value="Fe-S_hydro-lyase_TtdA-typ_cat"/>
</dbReference>
<dbReference type="RefSeq" id="WP_011526379.1">
    <property type="nucleotide sequence ID" value="NC_008011.1"/>
</dbReference>
<evidence type="ECO:0000256" key="4">
    <source>
        <dbReference type="ARBA" id="ARBA00023004"/>
    </source>
</evidence>
<gene>
    <name evidence="8" type="primary">fumA</name>
    <name evidence="8" type="ordered locus">LI0294</name>
</gene>
<protein>
    <submittedName>
        <fullName evidence="8">Fumarate hydratase</fullName>
    </submittedName>
</protein>
<name>Q1MRM6_LAWIP</name>
<dbReference type="NCBIfam" id="TIGR00722">
    <property type="entry name" value="ttdA_fumA_fumB"/>
    <property type="match status" value="1"/>
</dbReference>